<dbReference type="Proteomes" id="UP000193487">
    <property type="component" value="Unassembled WGS sequence"/>
</dbReference>
<evidence type="ECO:0000313" key="1">
    <source>
        <dbReference type="EMBL" id="ORW05847.1"/>
    </source>
</evidence>
<evidence type="ECO:0000313" key="2">
    <source>
        <dbReference type="Proteomes" id="UP000193487"/>
    </source>
</evidence>
<dbReference type="AlphaFoldDB" id="A0A1X1Y423"/>
<dbReference type="SUPFAM" id="SSF46785">
    <property type="entry name" value="Winged helix' DNA-binding domain"/>
    <property type="match status" value="1"/>
</dbReference>
<comment type="caution">
    <text evidence="1">The sequence shown here is derived from an EMBL/GenBank/DDBJ whole genome shotgun (WGS) entry which is preliminary data.</text>
</comment>
<organism evidence="1 2">
    <name type="scientific">Mycobacterium kyorinense</name>
    <dbReference type="NCBI Taxonomy" id="487514"/>
    <lineage>
        <taxon>Bacteria</taxon>
        <taxon>Bacillati</taxon>
        <taxon>Actinomycetota</taxon>
        <taxon>Actinomycetes</taxon>
        <taxon>Mycobacteriales</taxon>
        <taxon>Mycobacteriaceae</taxon>
        <taxon>Mycobacterium</taxon>
    </lineage>
</organism>
<reference evidence="1 2" key="1">
    <citation type="submission" date="2016-01" db="EMBL/GenBank/DDBJ databases">
        <title>The new phylogeny of the genus Mycobacterium.</title>
        <authorList>
            <person name="Tarcisio F."/>
            <person name="Conor M."/>
            <person name="Antonella G."/>
            <person name="Elisabetta G."/>
            <person name="Giulia F.S."/>
            <person name="Sara T."/>
            <person name="Anna F."/>
            <person name="Clotilde B."/>
            <person name="Roberto B."/>
            <person name="Veronica D.S."/>
            <person name="Fabio R."/>
            <person name="Monica P."/>
            <person name="Olivier J."/>
            <person name="Enrico T."/>
            <person name="Nicola S."/>
        </authorList>
    </citation>
    <scope>NUCLEOTIDE SEQUENCE [LARGE SCALE GENOMIC DNA]</scope>
    <source>
        <strain evidence="1 2">DSM 45166</strain>
    </source>
</reference>
<gene>
    <name evidence="1" type="ORF">AWC14_26640</name>
</gene>
<proteinExistence type="predicted"/>
<sequence length="158" mass="17124">MAALVADQVHRLMPRGGAHLVVGEVPAAQGIADIVAVRFDTDALRTRLSSGIGPVTSPLRVRVLHVLREDRYVRSATLAAYVGTNASALTRSTLKPLAELGLVELQKGLVRSTGAWRPVAAHLTAVELKLSKWRDALRQADNFAISADRSWMVLRDDP</sequence>
<dbReference type="InterPro" id="IPR036390">
    <property type="entry name" value="WH_DNA-bd_sf"/>
</dbReference>
<name>A0A1X1Y423_9MYCO</name>
<protein>
    <submittedName>
        <fullName evidence="1">Uncharacterized protein</fullName>
    </submittedName>
</protein>
<dbReference type="RefSeq" id="WP_085241232.1">
    <property type="nucleotide sequence ID" value="NZ_LQPE01000078.1"/>
</dbReference>
<accession>A0A1X1Y423</accession>
<dbReference type="EMBL" id="LQPE01000078">
    <property type="protein sequence ID" value="ORW05847.1"/>
    <property type="molecule type" value="Genomic_DNA"/>
</dbReference>
<keyword evidence="2" id="KW-1185">Reference proteome</keyword>